<name>Q1PL18_PROMR</name>
<dbReference type="AlphaFoldDB" id="Q1PL18"/>
<proteinExistence type="predicted"/>
<protein>
    <submittedName>
        <fullName evidence="1">Uncharacterized protein</fullName>
    </submittedName>
</protein>
<evidence type="ECO:0000313" key="1">
    <source>
        <dbReference type="EMBL" id="ABE10858.1"/>
    </source>
</evidence>
<reference evidence="1" key="2">
    <citation type="submission" date="2006-04" db="EMBL/GenBank/DDBJ databases">
        <title>Sequencing of the draft fosmids and assembly of Prochlorococcus marinus environmental genome fragment.</title>
        <authorList>
            <consortium name="US DOE Joint Genome Institute (JGI)"/>
            <person name="Copeland A."/>
            <person name="Lucas S."/>
            <person name="Lapidus A."/>
            <person name="Barry K."/>
            <person name="Detter J.C."/>
            <person name="Glavina T."/>
            <person name="Hammon N."/>
            <person name="Israni S."/>
            <person name="Richardson P."/>
        </authorList>
    </citation>
    <scope>NUCLEOTIDE SEQUENCE</scope>
</reference>
<gene>
    <name evidence="1" type="ORF">ASNC2259_0010</name>
</gene>
<accession>Q1PL18</accession>
<dbReference type="EMBL" id="DQ366715">
    <property type="protein sequence ID" value="ABE10858.1"/>
    <property type="molecule type" value="Genomic_DNA"/>
</dbReference>
<sequence>MYPFLAEISHPIQCFLISEEVPNISIILKERRSNALKGSISSKSNLKGNFYTHRPIKDKPTSWSFENGVTKLNGEAILFKDEKIWHPYQTKIKSHEVNMVLFSGLSSKLSRITDNADLLKAASGFFRIGSGCYGGRINKV</sequence>
<reference evidence="1" key="1">
    <citation type="journal article" date="2006" name="Science">
        <title>Genomic islands and the ecology and evolution of Prochlorococcus.</title>
        <authorList>
            <person name="Coleman M.L."/>
            <person name="Sullivan M.B."/>
            <person name="Martiny A.C."/>
            <person name="Steglich C."/>
            <person name="Barry K."/>
            <person name="Delong E.F."/>
            <person name="Chisholm S.W."/>
        </authorList>
    </citation>
    <scope>NUCLEOTIDE SEQUENCE</scope>
</reference>
<organism evidence="1">
    <name type="scientific">uncultured Prochlorococcus marinus clone ASNC2259</name>
    <dbReference type="NCBI Taxonomy" id="379367"/>
    <lineage>
        <taxon>Bacteria</taxon>
        <taxon>Bacillati</taxon>
        <taxon>Cyanobacteriota</taxon>
        <taxon>Cyanophyceae</taxon>
        <taxon>Synechococcales</taxon>
        <taxon>Prochlorococcaceae</taxon>
        <taxon>Prochlorococcus</taxon>
    </lineage>
</organism>